<dbReference type="InterPro" id="IPR045090">
    <property type="entry name" value="Pept_M3A_M3B"/>
</dbReference>
<sequence>MTELKARSEFEERYKWDLSPLFADENAFLRAISDSLDQIKAFQKNFDGHLHSLEDFQRALKVYEQLGIEIDQIANYGFMPQTSDFSDEKFGEIAHAAQDFVTKSDVALSFWKDALINADDQILKEINKNPNYAELVRKTRLDKKSYLGNTVEKTIANLQSALNTPYDVYTKLRAGDYHMQDFQVDGKIYKNSFVAYENFYQNDENAEIREKSFRSFSTGLRENQNAAAAAYLNQVTNEKVLATMHGYDSVFDYLLAPQEVDRTMFDRQIDLIMNDFAPVAQKYLKHVAKVNGLSKMTFADWKLDLDSELNPEASIEDGYSYVMKATAKLGDEYTKTIEPFLKDRWVDFPANTGKDSGGYTTFPYGVHPFILMSWTGRLSDVYTLIHEIGHAGQGALSAKNQSYYNYEPSTYYVEAPSTFNELLLSDYLENRSDDPRTKRFALSHRLSDTYFHNFITHLTEAAFQREVYTIIDQGASFNAEKLNQIMKKVLSSFWGDAVEIDDDAALTWMRQAHYYMGLYSYTYSAGLTISTQGFINLKNNPENGRKSWLDFLKLGGSKAPIAAAKTAGVDVTSDQPLKNTIQFLSDTVDKIIAYTKQIEK</sequence>
<evidence type="ECO:0000313" key="10">
    <source>
        <dbReference type="Proteomes" id="UP000181728"/>
    </source>
</evidence>
<evidence type="ECO:0000256" key="3">
    <source>
        <dbReference type="ARBA" id="ARBA00022801"/>
    </source>
</evidence>
<comment type="cofactor">
    <cofactor evidence="6">
        <name>Zn(2+)</name>
        <dbReference type="ChEBI" id="CHEBI:29105"/>
    </cofactor>
    <text evidence="6">Binds 1 zinc ion.</text>
</comment>
<dbReference type="EMBL" id="WERV01000002">
    <property type="protein sequence ID" value="MDV7714668.1"/>
    <property type="molecule type" value="Genomic_DNA"/>
</dbReference>
<dbReference type="CDD" id="cd09609">
    <property type="entry name" value="M3B_PepF"/>
    <property type="match status" value="1"/>
</dbReference>
<evidence type="ECO:0000256" key="5">
    <source>
        <dbReference type="ARBA" id="ARBA00023049"/>
    </source>
</evidence>
<evidence type="ECO:0000313" key="8">
    <source>
        <dbReference type="EMBL" id="MDV7714668.1"/>
    </source>
</evidence>
<dbReference type="InterPro" id="IPR042088">
    <property type="entry name" value="OligoPept_F_C"/>
</dbReference>
<dbReference type="EMBL" id="MLOK01000039">
    <property type="protein sequence ID" value="OIM21192.1"/>
    <property type="molecule type" value="Genomic_DNA"/>
</dbReference>
<dbReference type="PANTHER" id="PTHR11804">
    <property type="entry name" value="PROTEASE M3 THIMET OLIGOPEPTIDASE-RELATED"/>
    <property type="match status" value="1"/>
</dbReference>
<dbReference type="GO" id="GO:0046872">
    <property type="term" value="F:metal ion binding"/>
    <property type="evidence" value="ECO:0007669"/>
    <property type="project" value="UniProtKB-UniRule"/>
</dbReference>
<feature type="domain" description="Peptidase M3A/M3B catalytic" evidence="7">
    <location>
        <begin position="200"/>
        <end position="581"/>
    </location>
</feature>
<dbReference type="Proteomes" id="UP000181728">
    <property type="component" value="Unassembled WGS sequence"/>
</dbReference>
<dbReference type="InterPro" id="IPR034009">
    <property type="entry name" value="M3B_PepF_4"/>
</dbReference>
<keyword evidence="5 6" id="KW-0482">Metalloprotease</keyword>
<evidence type="ECO:0000256" key="6">
    <source>
        <dbReference type="RuleBase" id="RU368091"/>
    </source>
</evidence>
<evidence type="ECO:0000256" key="2">
    <source>
        <dbReference type="ARBA" id="ARBA00022723"/>
    </source>
</evidence>
<dbReference type="PANTHER" id="PTHR11804:SF45">
    <property type="entry name" value="SIMILAR TO OLIGOENDOPEPTIDASE"/>
    <property type="match status" value="1"/>
</dbReference>
<evidence type="ECO:0000259" key="7">
    <source>
        <dbReference type="Pfam" id="PF01432"/>
    </source>
</evidence>
<dbReference type="Pfam" id="PF01432">
    <property type="entry name" value="Peptidase_M3"/>
    <property type="match status" value="1"/>
</dbReference>
<evidence type="ECO:0000256" key="4">
    <source>
        <dbReference type="ARBA" id="ARBA00022833"/>
    </source>
</evidence>
<evidence type="ECO:0000313" key="9">
    <source>
        <dbReference type="EMBL" id="OIM21192.1"/>
    </source>
</evidence>
<dbReference type="RefSeq" id="WP_002818909.1">
    <property type="nucleotide sequence ID" value="NZ_CP027431.1"/>
</dbReference>
<keyword evidence="2 6" id="KW-0479">Metal-binding</keyword>
<proteinExistence type="inferred from homology"/>
<protein>
    <recommendedName>
        <fullName evidence="6">Oligopeptidase F</fullName>
        <ecNumber evidence="6">3.4.24.-</ecNumber>
    </recommendedName>
</protein>
<dbReference type="InterPro" id="IPR004438">
    <property type="entry name" value="Peptidase_M3B"/>
</dbReference>
<gene>
    <name evidence="8" type="primary">pepF</name>
    <name evidence="9" type="ORF">ATX59_05295</name>
    <name evidence="8" type="ORF">GA838_02570</name>
</gene>
<dbReference type="GeneID" id="75065828"/>
<dbReference type="Proteomes" id="UP001281024">
    <property type="component" value="Unassembled WGS sequence"/>
</dbReference>
<keyword evidence="3 6" id="KW-0378">Hydrolase</keyword>
<dbReference type="GO" id="GO:0006508">
    <property type="term" value="P:proteolysis"/>
    <property type="evidence" value="ECO:0007669"/>
    <property type="project" value="UniProtKB-KW"/>
</dbReference>
<dbReference type="Gene3D" id="1.20.140.70">
    <property type="entry name" value="Oligopeptidase f, N-terminal domain"/>
    <property type="match status" value="1"/>
</dbReference>
<dbReference type="NCBIfam" id="TIGR00181">
    <property type="entry name" value="pepF"/>
    <property type="match status" value="1"/>
</dbReference>
<evidence type="ECO:0000256" key="1">
    <source>
        <dbReference type="ARBA" id="ARBA00022670"/>
    </source>
</evidence>
<name>A0A6H3GQN1_OENOE</name>
<comment type="caution">
    <text evidence="9">The sequence shown here is derived from an EMBL/GenBank/DDBJ whole genome shotgun (WGS) entry which is preliminary data.</text>
</comment>
<reference evidence="8" key="2">
    <citation type="submission" date="2019-10" db="EMBL/GenBank/DDBJ databases">
        <title>Malate fermentation in French cider.</title>
        <authorList>
            <person name="Cousin F.J."/>
            <person name="Medina Fernandez S."/>
            <person name="Misery B."/>
            <person name="Laplace J.-M."/>
            <person name="Cretenet M."/>
        </authorList>
    </citation>
    <scope>NUCLEOTIDE SEQUENCE</scope>
    <source>
        <strain evidence="8">UCMA15129</strain>
    </source>
</reference>
<organism evidence="9 10">
    <name type="scientific">Oenococcus oeni</name>
    <name type="common">Leuconostoc oenos</name>
    <dbReference type="NCBI Taxonomy" id="1247"/>
    <lineage>
        <taxon>Bacteria</taxon>
        <taxon>Bacillati</taxon>
        <taxon>Bacillota</taxon>
        <taxon>Bacilli</taxon>
        <taxon>Lactobacillales</taxon>
        <taxon>Lactobacillaceae</taxon>
        <taxon>Oenococcus</taxon>
    </lineage>
</organism>
<reference evidence="9 10" key="1">
    <citation type="journal article" date="2016" name="BMC Genomics">
        <title>Consensus pan-genome assembly of the specialised wine bacterium Oenococcus oeni.</title>
        <authorList>
            <person name="Sternes P.R."/>
            <person name="Borneman A.R."/>
        </authorList>
    </citation>
    <scope>NUCLEOTIDE SEQUENCE [LARGE SCALE GENOMIC DNA]</scope>
    <source>
        <strain evidence="9 10">AWRIB661</strain>
    </source>
</reference>
<dbReference type="Gene3D" id="1.10.1370.20">
    <property type="entry name" value="Oligoendopeptidase f, C-terminal domain"/>
    <property type="match status" value="1"/>
</dbReference>
<dbReference type="GO" id="GO:0006518">
    <property type="term" value="P:peptide metabolic process"/>
    <property type="evidence" value="ECO:0007669"/>
    <property type="project" value="TreeGrafter"/>
</dbReference>
<dbReference type="InterPro" id="IPR001567">
    <property type="entry name" value="Pept_M3A_M3B_dom"/>
</dbReference>
<comment type="function">
    <text evidence="6">Has oligopeptidase activity and degrades a variety of small bioactive peptides.</text>
</comment>
<keyword evidence="1 6" id="KW-0645">Protease</keyword>
<dbReference type="EC" id="3.4.24.-" evidence="6"/>
<keyword evidence="4 6" id="KW-0862">Zinc</keyword>
<dbReference type="GO" id="GO:0004222">
    <property type="term" value="F:metalloendopeptidase activity"/>
    <property type="evidence" value="ECO:0007669"/>
    <property type="project" value="UniProtKB-UniRule"/>
</dbReference>
<dbReference type="AlphaFoldDB" id="A0A6H3GQN1"/>
<dbReference type="SUPFAM" id="SSF55486">
    <property type="entry name" value="Metalloproteases ('zincins'), catalytic domain"/>
    <property type="match status" value="1"/>
</dbReference>
<accession>A0A6H3GQN1</accession>
<comment type="similarity">
    <text evidence="6">Belongs to the peptidase M3B family.</text>
</comment>